<dbReference type="SUPFAM" id="SSF53041">
    <property type="entry name" value="Resolvase-like"/>
    <property type="match status" value="1"/>
</dbReference>
<feature type="domain" description="Resolvase/invertase-type recombinase catalytic" evidence="9">
    <location>
        <begin position="1"/>
        <end position="134"/>
    </location>
</feature>
<keyword evidence="5" id="KW-0233">DNA recombination</keyword>
<dbReference type="InterPro" id="IPR006119">
    <property type="entry name" value="Resolv_N"/>
</dbReference>
<feature type="active site" description="O-(5'-phospho-DNA)-serine intermediate" evidence="6 7">
    <location>
        <position position="9"/>
    </location>
</feature>
<dbReference type="FunFam" id="3.40.50.1390:FF:000001">
    <property type="entry name" value="DNA recombinase"/>
    <property type="match status" value="1"/>
</dbReference>
<dbReference type="GO" id="GO:0003677">
    <property type="term" value="F:DNA binding"/>
    <property type="evidence" value="ECO:0007669"/>
    <property type="project" value="UniProtKB-KW"/>
</dbReference>
<evidence type="ECO:0000256" key="8">
    <source>
        <dbReference type="SAM" id="MobiDB-lite"/>
    </source>
</evidence>
<evidence type="ECO:0000256" key="3">
    <source>
        <dbReference type="ARBA" id="ARBA00023100"/>
    </source>
</evidence>
<name>A0A4Q7YFR4_9BACT</name>
<evidence type="ECO:0000313" key="10">
    <source>
        <dbReference type="EMBL" id="RZU35453.1"/>
    </source>
</evidence>
<accession>A0A4Q7YFR4</accession>
<feature type="region of interest" description="Disordered" evidence="8">
    <location>
        <begin position="188"/>
        <end position="207"/>
    </location>
</feature>
<evidence type="ECO:0000259" key="9">
    <source>
        <dbReference type="PROSITE" id="PS51736"/>
    </source>
</evidence>
<evidence type="ECO:0000256" key="4">
    <source>
        <dbReference type="ARBA" id="ARBA00023125"/>
    </source>
</evidence>
<dbReference type="OrthoDB" id="9797501at2"/>
<keyword evidence="3" id="KW-0230">DNA invertase</keyword>
<evidence type="ECO:0000256" key="5">
    <source>
        <dbReference type="ARBA" id="ARBA00023172"/>
    </source>
</evidence>
<evidence type="ECO:0000256" key="1">
    <source>
        <dbReference type="ARBA" id="ARBA00009913"/>
    </source>
</evidence>
<organism evidence="10 11">
    <name type="scientific">Edaphobacter modestus</name>
    <dbReference type="NCBI Taxonomy" id="388466"/>
    <lineage>
        <taxon>Bacteria</taxon>
        <taxon>Pseudomonadati</taxon>
        <taxon>Acidobacteriota</taxon>
        <taxon>Terriglobia</taxon>
        <taxon>Terriglobales</taxon>
        <taxon>Acidobacteriaceae</taxon>
        <taxon>Edaphobacter</taxon>
    </lineage>
</organism>
<evidence type="ECO:0000256" key="7">
    <source>
        <dbReference type="PROSITE-ProRule" id="PRU10137"/>
    </source>
</evidence>
<sequence>MVIGYARVSTDDQTNAAQLTELKKAGCKRIYEEKISGRNIDRPELTRCLDRLDEGDTLVVWRLDRLGRSLADLLEIVNTLQRRKIAFVSLKEKFDTSHAAGRLIFHVFASLAEFGRELIRERTMAGLATAKARGRLGGRKPKLAKDQMNKIRSLWDGNQYSKHELGAMFNVSKSTIDRIVRPGPVKLKVSAKARKSKRTSVRPRGGK</sequence>
<dbReference type="PANTHER" id="PTHR30461:SF2">
    <property type="entry name" value="SERINE RECOMBINASE PINE-RELATED"/>
    <property type="match status" value="1"/>
</dbReference>
<dbReference type="InterPro" id="IPR036162">
    <property type="entry name" value="Resolvase-like_N_sf"/>
</dbReference>
<dbReference type="RefSeq" id="WP_130423725.1">
    <property type="nucleotide sequence ID" value="NZ_SHKW01000002.1"/>
</dbReference>
<keyword evidence="11" id="KW-1185">Reference proteome</keyword>
<keyword evidence="4" id="KW-0238">DNA-binding</keyword>
<comment type="caution">
    <text evidence="10">The sequence shown here is derived from an EMBL/GenBank/DDBJ whole genome shotgun (WGS) entry which is preliminary data.</text>
</comment>
<feature type="compositionally biased region" description="Basic residues" evidence="8">
    <location>
        <begin position="189"/>
        <end position="207"/>
    </location>
</feature>
<evidence type="ECO:0000256" key="2">
    <source>
        <dbReference type="ARBA" id="ARBA00022908"/>
    </source>
</evidence>
<dbReference type="InterPro" id="IPR050639">
    <property type="entry name" value="SSR_resolvase"/>
</dbReference>
<reference evidence="10 11" key="1">
    <citation type="submission" date="2019-02" db="EMBL/GenBank/DDBJ databases">
        <title>Genomic Encyclopedia of Archaeal and Bacterial Type Strains, Phase II (KMG-II): from individual species to whole genera.</title>
        <authorList>
            <person name="Goeker M."/>
        </authorList>
    </citation>
    <scope>NUCLEOTIDE SEQUENCE [LARGE SCALE GENOMIC DNA]</scope>
    <source>
        <strain evidence="10 11">DSM 18101</strain>
    </source>
</reference>
<dbReference type="Proteomes" id="UP000292958">
    <property type="component" value="Unassembled WGS sequence"/>
</dbReference>
<dbReference type="EMBL" id="SHKW01000002">
    <property type="protein sequence ID" value="RZU35453.1"/>
    <property type="molecule type" value="Genomic_DNA"/>
</dbReference>
<dbReference type="GO" id="GO:0000150">
    <property type="term" value="F:DNA strand exchange activity"/>
    <property type="evidence" value="ECO:0007669"/>
    <property type="project" value="UniProtKB-KW"/>
</dbReference>
<dbReference type="AlphaFoldDB" id="A0A4Q7YFR4"/>
<evidence type="ECO:0000256" key="6">
    <source>
        <dbReference type="PIRSR" id="PIRSR606118-50"/>
    </source>
</evidence>
<keyword evidence="2" id="KW-0229">DNA integration</keyword>
<comment type="similarity">
    <text evidence="1">Belongs to the site-specific recombinase resolvase family.</text>
</comment>
<dbReference type="PROSITE" id="PS51736">
    <property type="entry name" value="RECOMBINASES_3"/>
    <property type="match status" value="1"/>
</dbReference>
<dbReference type="Pfam" id="PF00239">
    <property type="entry name" value="Resolvase"/>
    <property type="match status" value="1"/>
</dbReference>
<dbReference type="SMART" id="SM00857">
    <property type="entry name" value="Resolvase"/>
    <property type="match status" value="1"/>
</dbReference>
<proteinExistence type="inferred from homology"/>
<dbReference type="CDD" id="cd03768">
    <property type="entry name" value="SR_ResInv"/>
    <property type="match status" value="1"/>
</dbReference>
<protein>
    <submittedName>
        <fullName evidence="10">DNA invertase Pin-like site-specific DNA recombinase</fullName>
    </submittedName>
</protein>
<gene>
    <name evidence="10" type="ORF">BDD14_5502</name>
</gene>
<dbReference type="InterPro" id="IPR006118">
    <property type="entry name" value="Recombinase_CS"/>
</dbReference>
<dbReference type="PROSITE" id="PS00397">
    <property type="entry name" value="RECOMBINASES_1"/>
    <property type="match status" value="1"/>
</dbReference>
<dbReference type="GO" id="GO:0015074">
    <property type="term" value="P:DNA integration"/>
    <property type="evidence" value="ECO:0007669"/>
    <property type="project" value="UniProtKB-KW"/>
</dbReference>
<dbReference type="PROSITE" id="PS00398">
    <property type="entry name" value="RECOMBINASES_2"/>
    <property type="match status" value="1"/>
</dbReference>
<dbReference type="PANTHER" id="PTHR30461">
    <property type="entry name" value="DNA-INVERTASE FROM LAMBDOID PROPHAGE"/>
    <property type="match status" value="1"/>
</dbReference>
<dbReference type="Gene3D" id="3.40.50.1390">
    <property type="entry name" value="Resolvase, N-terminal catalytic domain"/>
    <property type="match status" value="1"/>
</dbReference>
<evidence type="ECO:0000313" key="11">
    <source>
        <dbReference type="Proteomes" id="UP000292958"/>
    </source>
</evidence>